<dbReference type="RefSeq" id="WP_078693184.1">
    <property type="nucleotide sequence ID" value="NZ_FUWX01000005.1"/>
</dbReference>
<dbReference type="EMBL" id="FUWX01000005">
    <property type="protein sequence ID" value="SJZ47250.1"/>
    <property type="molecule type" value="Genomic_DNA"/>
</dbReference>
<evidence type="ECO:0000313" key="3">
    <source>
        <dbReference type="Proteomes" id="UP000191153"/>
    </source>
</evidence>
<sequence length="106" mass="12345">MKKLLLCSFISMSIVALAAHNSPARDNVNVSHFGLHSMSDMSSAMMEEEKEFENTMMKYHKELDEELSKKNPDMKKIRDIHSRMKDLQAHHYAKMTHRADHNNSKK</sequence>
<feature type="signal peptide" evidence="1">
    <location>
        <begin position="1"/>
        <end position="18"/>
    </location>
</feature>
<protein>
    <recommendedName>
        <fullName evidence="4">Zinc resistance-associated protein</fullName>
    </recommendedName>
</protein>
<gene>
    <name evidence="2" type="ORF">SAMN02745174_00651</name>
</gene>
<evidence type="ECO:0000256" key="1">
    <source>
        <dbReference type="SAM" id="SignalP"/>
    </source>
</evidence>
<evidence type="ECO:0000313" key="2">
    <source>
        <dbReference type="EMBL" id="SJZ47250.1"/>
    </source>
</evidence>
<dbReference type="Gene3D" id="1.20.120.1490">
    <property type="match status" value="1"/>
</dbReference>
<accession>A0A1T4KY21</accession>
<organism evidence="2 3">
    <name type="scientific">Cetobacterium ceti</name>
    <dbReference type="NCBI Taxonomy" id="180163"/>
    <lineage>
        <taxon>Bacteria</taxon>
        <taxon>Fusobacteriati</taxon>
        <taxon>Fusobacteriota</taxon>
        <taxon>Fusobacteriia</taxon>
        <taxon>Fusobacteriales</taxon>
        <taxon>Fusobacteriaceae</taxon>
        <taxon>Cetobacterium</taxon>
    </lineage>
</organism>
<keyword evidence="3" id="KW-1185">Reference proteome</keyword>
<dbReference type="AlphaFoldDB" id="A0A1T4KY21"/>
<evidence type="ECO:0008006" key="4">
    <source>
        <dbReference type="Google" id="ProtNLM"/>
    </source>
</evidence>
<keyword evidence="1" id="KW-0732">Signal</keyword>
<feature type="chain" id="PRO_5013024283" description="Zinc resistance-associated protein" evidence="1">
    <location>
        <begin position="19"/>
        <end position="106"/>
    </location>
</feature>
<name>A0A1T4KY21_9FUSO</name>
<proteinExistence type="predicted"/>
<reference evidence="2 3" key="1">
    <citation type="submission" date="2017-02" db="EMBL/GenBank/DDBJ databases">
        <authorList>
            <person name="Peterson S.W."/>
        </authorList>
    </citation>
    <scope>NUCLEOTIDE SEQUENCE [LARGE SCALE GENOMIC DNA]</scope>
    <source>
        <strain evidence="2 3">ATCC 700028</strain>
    </source>
</reference>
<dbReference type="Proteomes" id="UP000191153">
    <property type="component" value="Unassembled WGS sequence"/>
</dbReference>